<organism evidence="11 12">
    <name type="scientific">Xylaria flabelliformis</name>
    <dbReference type="NCBI Taxonomy" id="2512241"/>
    <lineage>
        <taxon>Eukaryota</taxon>
        <taxon>Fungi</taxon>
        <taxon>Dikarya</taxon>
        <taxon>Ascomycota</taxon>
        <taxon>Pezizomycotina</taxon>
        <taxon>Sordariomycetes</taxon>
        <taxon>Xylariomycetidae</taxon>
        <taxon>Xylariales</taxon>
        <taxon>Xylariaceae</taxon>
        <taxon>Xylaria</taxon>
    </lineage>
</organism>
<dbReference type="OrthoDB" id="10253553at2759"/>
<comment type="similarity">
    <text evidence="2 10">Belongs to the Mediator complex subunit 7 family.</text>
</comment>
<sequence>MFTWVASSGHLLGGTRTCRYLDWAPYERLGRDAVGHGTRRLTYTVHFSPKHNPIATISHFERLSIIITMDEEQQQTASTWPPPPPFWKAFTPDNIARIEELRKETAERAGIQDPSSIRIDSLPRELRNLQPPPEPADGEWRVFGDKYGLKDELPQLEDGEIRRLFPNPDERDQDGKHFDRATILKRLAKSLLLNFLELTGLLATSPEAAEDKVTDVRDLFINFHHLINEYRPHQARESLIALMQSQLDRTRAETNAIRDAKDHAERVLEGLGSITIEEPPNYKTINDEDPFDPDIKAWNMLVDQYT</sequence>
<evidence type="ECO:0000256" key="3">
    <source>
        <dbReference type="ARBA" id="ARBA00011837"/>
    </source>
</evidence>
<comment type="function">
    <text evidence="9">Component of the Mediator complex, a coactivator involved in the regulated transcription of nearly all RNA polymerase II-dependent genes. Mediator functions as a bridge to convey information from gene-specific regulatory proteins to the basal RNA polymerase II transcription machinery. Mediator is recruited to promoters by direct interactions with regulatory proteins and serves as a scaffold for the assembly of a functional preinitiation complex with RNA polymerase II and the general transcription factors.</text>
</comment>
<dbReference type="SUPFAM" id="SSF140718">
    <property type="entry name" value="Mediator hinge subcomplex-like"/>
    <property type="match status" value="1"/>
</dbReference>
<dbReference type="GO" id="GO:0070847">
    <property type="term" value="C:core mediator complex"/>
    <property type="evidence" value="ECO:0007669"/>
    <property type="project" value="TreeGrafter"/>
</dbReference>
<dbReference type="InterPro" id="IPR044888">
    <property type="entry name" value="Mediatior_Med7_sf"/>
</dbReference>
<dbReference type="AlphaFoldDB" id="A0A553HUI5"/>
<keyword evidence="5 10" id="KW-0805">Transcription regulation</keyword>
<comment type="subunit">
    <text evidence="3 10">Component of the Mediator complex.</text>
</comment>
<protein>
    <recommendedName>
        <fullName evidence="4 10">Mediator of RNA polymerase II transcription subunit 7</fullName>
    </recommendedName>
</protein>
<dbReference type="PANTHER" id="PTHR21428:SF11">
    <property type="entry name" value="MEDIATOR OF RNA POLYMERASE II TRANSCRIPTION SUBUNIT 7"/>
    <property type="match status" value="1"/>
</dbReference>
<evidence type="ECO:0000313" key="12">
    <source>
        <dbReference type="Proteomes" id="UP000319160"/>
    </source>
</evidence>
<dbReference type="GO" id="GO:0016592">
    <property type="term" value="C:mediator complex"/>
    <property type="evidence" value="ECO:0007669"/>
    <property type="project" value="InterPro"/>
</dbReference>
<evidence type="ECO:0000256" key="8">
    <source>
        <dbReference type="ARBA" id="ARBA00023242"/>
    </source>
</evidence>
<dbReference type="STRING" id="2512241.A0A553HUI5"/>
<gene>
    <name evidence="11" type="ORF">FHL15_007401</name>
</gene>
<keyword evidence="12" id="KW-1185">Reference proteome</keyword>
<comment type="subcellular location">
    <subcellularLocation>
        <location evidence="1 10">Nucleus</location>
    </subcellularLocation>
</comment>
<evidence type="ECO:0000256" key="9">
    <source>
        <dbReference type="ARBA" id="ARBA00025687"/>
    </source>
</evidence>
<keyword evidence="6 10" id="KW-0010">Activator</keyword>
<name>A0A553HUI5_9PEZI</name>
<evidence type="ECO:0000256" key="10">
    <source>
        <dbReference type="RuleBase" id="RU364060"/>
    </source>
</evidence>
<evidence type="ECO:0000313" key="11">
    <source>
        <dbReference type="EMBL" id="TRX91619.1"/>
    </source>
</evidence>
<dbReference type="Pfam" id="PF05983">
    <property type="entry name" value="Med7"/>
    <property type="match status" value="1"/>
</dbReference>
<dbReference type="GO" id="GO:0003712">
    <property type="term" value="F:transcription coregulator activity"/>
    <property type="evidence" value="ECO:0007669"/>
    <property type="project" value="InterPro"/>
</dbReference>
<comment type="caution">
    <text evidence="11">The sequence shown here is derived from an EMBL/GenBank/DDBJ whole genome shotgun (WGS) entry which is preliminary data.</text>
</comment>
<evidence type="ECO:0000256" key="2">
    <source>
        <dbReference type="ARBA" id="ARBA00009994"/>
    </source>
</evidence>
<dbReference type="Proteomes" id="UP000319160">
    <property type="component" value="Unassembled WGS sequence"/>
</dbReference>
<keyword evidence="8 10" id="KW-0539">Nucleus</keyword>
<dbReference type="InterPro" id="IPR009244">
    <property type="entry name" value="Mediatior_Med7"/>
</dbReference>
<accession>A0A553HUI5</accession>
<reference evidence="12" key="1">
    <citation type="submission" date="2019-06" db="EMBL/GenBank/DDBJ databases">
        <title>Draft genome sequence of the griseofulvin-producing fungus Xylaria cubensis strain G536.</title>
        <authorList>
            <person name="Mead M.E."/>
            <person name="Raja H.A."/>
            <person name="Steenwyk J.L."/>
            <person name="Knowles S.L."/>
            <person name="Oberlies N.H."/>
            <person name="Rokas A."/>
        </authorList>
    </citation>
    <scope>NUCLEOTIDE SEQUENCE [LARGE SCALE GENOMIC DNA]</scope>
    <source>
        <strain evidence="12">G536</strain>
    </source>
</reference>
<dbReference type="Gene3D" id="6.10.140.1520">
    <property type="match status" value="1"/>
</dbReference>
<evidence type="ECO:0000256" key="5">
    <source>
        <dbReference type="ARBA" id="ARBA00023015"/>
    </source>
</evidence>
<dbReference type="PANTHER" id="PTHR21428">
    <property type="entry name" value="MEDIATOR OF RNA POLYMERASE II TRANSCRIPTION SUBUNIT 7"/>
    <property type="match status" value="1"/>
</dbReference>
<dbReference type="GO" id="GO:0006357">
    <property type="term" value="P:regulation of transcription by RNA polymerase II"/>
    <property type="evidence" value="ECO:0007669"/>
    <property type="project" value="InterPro"/>
</dbReference>
<dbReference type="Gene3D" id="6.10.140.200">
    <property type="match status" value="1"/>
</dbReference>
<dbReference type="InterPro" id="IPR037212">
    <property type="entry name" value="Med7/Med21-like"/>
</dbReference>
<keyword evidence="7 10" id="KW-0804">Transcription</keyword>
<evidence type="ECO:0000256" key="6">
    <source>
        <dbReference type="ARBA" id="ARBA00023159"/>
    </source>
</evidence>
<evidence type="ECO:0000256" key="1">
    <source>
        <dbReference type="ARBA" id="ARBA00004123"/>
    </source>
</evidence>
<proteinExistence type="inferred from homology"/>
<dbReference type="EMBL" id="VFLP01000043">
    <property type="protein sequence ID" value="TRX91619.1"/>
    <property type="molecule type" value="Genomic_DNA"/>
</dbReference>
<evidence type="ECO:0000256" key="4">
    <source>
        <dbReference type="ARBA" id="ARBA00020631"/>
    </source>
</evidence>
<evidence type="ECO:0000256" key="7">
    <source>
        <dbReference type="ARBA" id="ARBA00023163"/>
    </source>
</evidence>